<dbReference type="AlphaFoldDB" id="A0A1F5BW08"/>
<comment type="caution">
    <text evidence="1">The sequence shown here is derived from an EMBL/GenBank/DDBJ whole genome shotgun (WGS) entry which is preliminary data.</text>
</comment>
<dbReference type="Proteomes" id="UP000176650">
    <property type="component" value="Unassembled WGS sequence"/>
</dbReference>
<proteinExistence type="predicted"/>
<reference evidence="1 2" key="1">
    <citation type="journal article" date="2016" name="Nat. Commun.">
        <title>Thousands of microbial genomes shed light on interconnected biogeochemical processes in an aquifer system.</title>
        <authorList>
            <person name="Anantharaman K."/>
            <person name="Brown C.T."/>
            <person name="Hug L.A."/>
            <person name="Sharon I."/>
            <person name="Castelle C.J."/>
            <person name="Probst A.J."/>
            <person name="Thomas B.C."/>
            <person name="Singh A."/>
            <person name="Wilkins M.J."/>
            <person name="Karaoz U."/>
            <person name="Brodie E.L."/>
            <person name="Williams K.H."/>
            <person name="Hubbard S.S."/>
            <person name="Banfield J.F."/>
        </authorList>
    </citation>
    <scope>NUCLEOTIDE SEQUENCE [LARGE SCALE GENOMIC DNA]</scope>
</reference>
<organism evidence="1 2">
    <name type="scientific">Candidatus Azambacteria bacterium RIFCSPLOWO2_01_FULL_46_25</name>
    <dbReference type="NCBI Taxonomy" id="1797298"/>
    <lineage>
        <taxon>Bacteria</taxon>
        <taxon>Candidatus Azamiibacteriota</taxon>
    </lineage>
</organism>
<accession>A0A1F5BW08</accession>
<evidence type="ECO:0000313" key="2">
    <source>
        <dbReference type="Proteomes" id="UP000176650"/>
    </source>
</evidence>
<sequence length="70" mass="8161">MVTTKKGLKYKLFIQKGDDVLCAVDKFLKKSKLEIRFVKDVSVLREHGESMLERTARIIAQSLKFKIKDF</sequence>
<dbReference type="STRING" id="1797298.A2988_04880"/>
<evidence type="ECO:0000313" key="1">
    <source>
        <dbReference type="EMBL" id="OGD34797.1"/>
    </source>
</evidence>
<dbReference type="EMBL" id="MEYS01000001">
    <property type="protein sequence ID" value="OGD34797.1"/>
    <property type="molecule type" value="Genomic_DNA"/>
</dbReference>
<name>A0A1F5BW08_9BACT</name>
<protein>
    <submittedName>
        <fullName evidence="1">Uncharacterized protein</fullName>
    </submittedName>
</protein>
<gene>
    <name evidence="1" type="ORF">A2988_04880</name>
</gene>